<feature type="domain" description="ABC transmembrane type-1" evidence="8">
    <location>
        <begin position="58"/>
        <end position="249"/>
    </location>
</feature>
<dbReference type="AlphaFoldDB" id="A0A1H1VT09"/>
<name>A0A1H1VT09_9CELL</name>
<gene>
    <name evidence="9" type="ORF">SAMN04489860_2600</name>
</gene>
<evidence type="ECO:0000256" key="4">
    <source>
        <dbReference type="ARBA" id="ARBA00022692"/>
    </source>
</evidence>
<feature type="transmembrane region" description="Helical" evidence="7">
    <location>
        <begin position="93"/>
        <end position="117"/>
    </location>
</feature>
<dbReference type="GO" id="GO:0055085">
    <property type="term" value="P:transmembrane transport"/>
    <property type="evidence" value="ECO:0007669"/>
    <property type="project" value="InterPro"/>
</dbReference>
<evidence type="ECO:0000256" key="1">
    <source>
        <dbReference type="ARBA" id="ARBA00004651"/>
    </source>
</evidence>
<evidence type="ECO:0000259" key="8">
    <source>
        <dbReference type="PROSITE" id="PS50928"/>
    </source>
</evidence>
<sequence>MLERLNPGKLLIAQIVATLIAIPFLFPLVAIVSKSFEGAGFYENYSTVLTTTPILRSAMNSAIIAIGVISIVYVITMLAGYAFAKMGFKGKKLVFNAILVGLILPNIALIVPLFIGVQALGMFNNYLAVIIPLAATTTPFTLLLTRNYMQSIPTEVLEAATIDGCSSFSTLIRIVLPLAKPISAVVVVWTFLGAWNEFFLPLIFLQDPNMQTVTTIPMYFTSTYGSDQPKIFAALVLISLPVVILYLVFQKFFEKGMTAGAIK</sequence>
<keyword evidence="2 7" id="KW-0813">Transport</keyword>
<dbReference type="InterPro" id="IPR000515">
    <property type="entry name" value="MetI-like"/>
</dbReference>
<proteinExistence type="inferred from homology"/>
<keyword evidence="10" id="KW-1185">Reference proteome</keyword>
<reference evidence="9 10" key="1">
    <citation type="submission" date="2016-10" db="EMBL/GenBank/DDBJ databases">
        <authorList>
            <person name="de Groot N.N."/>
        </authorList>
    </citation>
    <scope>NUCLEOTIDE SEQUENCE [LARGE SCALE GENOMIC DNA]</scope>
    <source>
        <strain evidence="9 10">DSM 22126</strain>
    </source>
</reference>
<evidence type="ECO:0000313" key="9">
    <source>
        <dbReference type="EMBL" id="SDS87785.1"/>
    </source>
</evidence>
<dbReference type="EMBL" id="LT629776">
    <property type="protein sequence ID" value="SDS87785.1"/>
    <property type="molecule type" value="Genomic_DNA"/>
</dbReference>
<feature type="transmembrane region" description="Helical" evidence="7">
    <location>
        <begin position="62"/>
        <end position="84"/>
    </location>
</feature>
<feature type="transmembrane region" description="Helical" evidence="7">
    <location>
        <begin position="123"/>
        <end position="144"/>
    </location>
</feature>
<dbReference type="Pfam" id="PF00528">
    <property type="entry name" value="BPD_transp_1"/>
    <property type="match status" value="1"/>
</dbReference>
<comment type="subcellular location">
    <subcellularLocation>
        <location evidence="1 7">Cell membrane</location>
        <topology evidence="1 7">Multi-pass membrane protein</topology>
    </subcellularLocation>
</comment>
<keyword evidence="6 7" id="KW-0472">Membrane</keyword>
<accession>A0A1H1VT09</accession>
<evidence type="ECO:0000256" key="3">
    <source>
        <dbReference type="ARBA" id="ARBA00022475"/>
    </source>
</evidence>
<evidence type="ECO:0000256" key="2">
    <source>
        <dbReference type="ARBA" id="ARBA00022448"/>
    </source>
</evidence>
<dbReference type="Gene3D" id="1.10.3720.10">
    <property type="entry name" value="MetI-like"/>
    <property type="match status" value="1"/>
</dbReference>
<dbReference type="Proteomes" id="UP000185663">
    <property type="component" value="Chromosome I"/>
</dbReference>
<dbReference type="PANTHER" id="PTHR43744">
    <property type="entry name" value="ABC TRANSPORTER PERMEASE PROTEIN MG189-RELATED-RELATED"/>
    <property type="match status" value="1"/>
</dbReference>
<evidence type="ECO:0000256" key="6">
    <source>
        <dbReference type="ARBA" id="ARBA00023136"/>
    </source>
</evidence>
<dbReference type="InterPro" id="IPR035906">
    <property type="entry name" value="MetI-like_sf"/>
</dbReference>
<comment type="similarity">
    <text evidence="7">Belongs to the binding-protein-dependent transport system permease family.</text>
</comment>
<keyword evidence="4 7" id="KW-0812">Transmembrane</keyword>
<feature type="transmembrane region" description="Helical" evidence="7">
    <location>
        <begin position="231"/>
        <end position="249"/>
    </location>
</feature>
<dbReference type="CDD" id="cd06261">
    <property type="entry name" value="TM_PBP2"/>
    <property type="match status" value="1"/>
</dbReference>
<organism evidence="9 10">
    <name type="scientific">Paraoerskovia marina</name>
    <dbReference type="NCBI Taxonomy" id="545619"/>
    <lineage>
        <taxon>Bacteria</taxon>
        <taxon>Bacillati</taxon>
        <taxon>Actinomycetota</taxon>
        <taxon>Actinomycetes</taxon>
        <taxon>Micrococcales</taxon>
        <taxon>Cellulomonadaceae</taxon>
        <taxon>Paraoerskovia</taxon>
    </lineage>
</organism>
<dbReference type="SUPFAM" id="SSF161098">
    <property type="entry name" value="MetI-like"/>
    <property type="match status" value="1"/>
</dbReference>
<keyword evidence="5 7" id="KW-1133">Transmembrane helix</keyword>
<feature type="transmembrane region" description="Helical" evidence="7">
    <location>
        <begin position="12"/>
        <end position="32"/>
    </location>
</feature>
<evidence type="ECO:0000313" key="10">
    <source>
        <dbReference type="Proteomes" id="UP000185663"/>
    </source>
</evidence>
<dbReference type="PANTHER" id="PTHR43744:SF8">
    <property type="entry name" value="SN-GLYCEROL-3-PHOSPHATE TRANSPORT SYSTEM PERMEASE PROTEIN UGPE"/>
    <property type="match status" value="1"/>
</dbReference>
<evidence type="ECO:0000256" key="7">
    <source>
        <dbReference type="RuleBase" id="RU363032"/>
    </source>
</evidence>
<dbReference type="STRING" id="545619.SAMN04489860_2600"/>
<feature type="transmembrane region" description="Helical" evidence="7">
    <location>
        <begin position="182"/>
        <end position="204"/>
    </location>
</feature>
<evidence type="ECO:0000256" key="5">
    <source>
        <dbReference type="ARBA" id="ARBA00022989"/>
    </source>
</evidence>
<protein>
    <submittedName>
        <fullName evidence="9">Carbohydrate ABC transporter membrane protein 2, CUT1 family</fullName>
    </submittedName>
</protein>
<dbReference type="PROSITE" id="PS50928">
    <property type="entry name" value="ABC_TM1"/>
    <property type="match status" value="1"/>
</dbReference>
<keyword evidence="3" id="KW-1003">Cell membrane</keyword>
<dbReference type="GO" id="GO:0005886">
    <property type="term" value="C:plasma membrane"/>
    <property type="evidence" value="ECO:0007669"/>
    <property type="project" value="UniProtKB-SubCell"/>
</dbReference>